<dbReference type="EMBL" id="CP000492">
    <property type="protein sequence ID" value="ABL66145.1"/>
    <property type="molecule type" value="Genomic_DNA"/>
</dbReference>
<feature type="region of interest" description="Disordered" evidence="1">
    <location>
        <begin position="1"/>
        <end position="24"/>
    </location>
</feature>
<dbReference type="PANTHER" id="PTHR39441:SF1">
    <property type="entry name" value="DUF2252 DOMAIN-CONTAINING PROTEIN"/>
    <property type="match status" value="1"/>
</dbReference>
<dbReference type="STRING" id="290317.Cpha266_2140"/>
<gene>
    <name evidence="2" type="ordered locus">Cpha266_2140</name>
</gene>
<dbReference type="AlphaFoldDB" id="A1BIB8"/>
<evidence type="ECO:0000313" key="2">
    <source>
        <dbReference type="EMBL" id="ABL66145.1"/>
    </source>
</evidence>
<name>A1BIB8_CHLPD</name>
<dbReference type="OrthoDB" id="1491115at2"/>
<dbReference type="PANTHER" id="PTHR39441">
    <property type="entry name" value="DUF2252 DOMAIN-CONTAINING PROTEIN"/>
    <property type="match status" value="1"/>
</dbReference>
<evidence type="ECO:0000256" key="1">
    <source>
        <dbReference type="SAM" id="MobiDB-lite"/>
    </source>
</evidence>
<proteinExistence type="predicted"/>
<dbReference type="HOGENOM" id="CLU_032121_0_0_10"/>
<dbReference type="Pfam" id="PF10009">
    <property type="entry name" value="DUF2252"/>
    <property type="match status" value="1"/>
</dbReference>
<keyword evidence="3" id="KW-1185">Reference proteome</keyword>
<dbReference type="KEGG" id="cph:Cpha266_2140"/>
<evidence type="ECO:0008006" key="4">
    <source>
        <dbReference type="Google" id="ProtNLM"/>
    </source>
</evidence>
<evidence type="ECO:0000313" key="3">
    <source>
        <dbReference type="Proteomes" id="UP000008701"/>
    </source>
</evidence>
<sequence>MKKAKSSSVRSTLPEQSHGRPLSERFAEGAALRKQCPRSRQGTWQPVKERVNPIDLLIENNTGRVESLVPIRFGRMLANPFAFYRGSAAVMASDLFSTPSSGLRVVACGDCHLMNFGGFASMERRLVFDINDFDEVSVAPWEWDVKRLAASFMVASRQNGFSEKEGRDAAWWAARSYRTRMFRYADTSILDAFYEFIDLKKLVDAGTDEEMRRLGRKRIRKATETATHQSDFLKLATLAGKTPRIKDDPPLVYHDQDMQSDDAFSEVAHKVVQSYRSNLPPERRLLLDRFRLTDVAVKVVGVGSVGTYCGIALFISGNGDPLFLQFKEARNSVLEPYAGSSPFKTHGERVVFGQRLMQASSDVFLGWAKGVSGRHFYVRQLRDAKVKPLVEVMKPLNMVNYAKACGWALARAHKRSGDAVVLSGYMGKSDAFENAIAAFSVAYADQNERDYEELIKAVRSGRIEARIETA</sequence>
<accession>A1BIB8</accession>
<organism evidence="2 3">
    <name type="scientific">Chlorobium phaeobacteroides (strain DSM 266 / SMG 266 / 2430)</name>
    <dbReference type="NCBI Taxonomy" id="290317"/>
    <lineage>
        <taxon>Bacteria</taxon>
        <taxon>Pseudomonadati</taxon>
        <taxon>Chlorobiota</taxon>
        <taxon>Chlorobiia</taxon>
        <taxon>Chlorobiales</taxon>
        <taxon>Chlorobiaceae</taxon>
        <taxon>Chlorobium/Pelodictyon group</taxon>
        <taxon>Chlorobium</taxon>
    </lineage>
</organism>
<dbReference type="InterPro" id="IPR018721">
    <property type="entry name" value="DUF2252"/>
</dbReference>
<dbReference type="eggNOG" id="COG4320">
    <property type="taxonomic scope" value="Bacteria"/>
</dbReference>
<feature type="compositionally biased region" description="Polar residues" evidence="1">
    <location>
        <begin position="1"/>
        <end position="15"/>
    </location>
</feature>
<reference evidence="2 3" key="1">
    <citation type="submission" date="2006-12" db="EMBL/GenBank/DDBJ databases">
        <title>Complete sequence of Chlorobium phaeobacteroides DSM 266.</title>
        <authorList>
            <consortium name="US DOE Joint Genome Institute"/>
            <person name="Copeland A."/>
            <person name="Lucas S."/>
            <person name="Lapidus A."/>
            <person name="Barry K."/>
            <person name="Detter J.C."/>
            <person name="Glavina del Rio T."/>
            <person name="Hammon N."/>
            <person name="Israni S."/>
            <person name="Pitluck S."/>
            <person name="Goltsman E."/>
            <person name="Schmutz J."/>
            <person name="Larimer F."/>
            <person name="Land M."/>
            <person name="Hauser L."/>
            <person name="Mikhailova N."/>
            <person name="Li T."/>
            <person name="Overmann J."/>
            <person name="Bryant D.A."/>
            <person name="Richardson P."/>
        </authorList>
    </citation>
    <scope>NUCLEOTIDE SEQUENCE [LARGE SCALE GENOMIC DNA]</scope>
    <source>
        <strain evidence="2 3">DSM 266</strain>
    </source>
</reference>
<dbReference type="RefSeq" id="WP_011745944.1">
    <property type="nucleotide sequence ID" value="NC_008639.1"/>
</dbReference>
<protein>
    <recommendedName>
        <fullName evidence="4">DUF2252 domain-containing protein</fullName>
    </recommendedName>
</protein>
<dbReference type="Proteomes" id="UP000008701">
    <property type="component" value="Chromosome"/>
</dbReference>